<dbReference type="PANTHER" id="PTHR43252">
    <property type="entry name" value="TRANSCRIPTIONAL REGULATOR YQJI"/>
    <property type="match status" value="1"/>
</dbReference>
<dbReference type="SUPFAM" id="SSF46785">
    <property type="entry name" value="Winged helix' DNA-binding domain"/>
    <property type="match status" value="1"/>
</dbReference>
<dbReference type="EMBL" id="FNGM01000018">
    <property type="protein sequence ID" value="SDM77290.1"/>
    <property type="molecule type" value="Genomic_DNA"/>
</dbReference>
<gene>
    <name evidence="4" type="ORF">AML91_11205</name>
    <name evidence="5" type="ORF">SAMN05216191_11839</name>
</gene>
<evidence type="ECO:0000256" key="1">
    <source>
        <dbReference type="SAM" id="Coils"/>
    </source>
</evidence>
<accession>A0A1G9VYH4</accession>
<dbReference type="InterPro" id="IPR018309">
    <property type="entry name" value="Tscrpt_reg_PadR_C"/>
</dbReference>
<feature type="coiled-coil region" evidence="1">
    <location>
        <begin position="114"/>
        <end position="141"/>
    </location>
</feature>
<dbReference type="Proteomes" id="UP000070252">
    <property type="component" value="Unassembled WGS sequence"/>
</dbReference>
<dbReference type="PANTHER" id="PTHR43252:SF4">
    <property type="entry name" value="TRANSCRIPTIONAL REGULATORY PROTEIN"/>
    <property type="match status" value="1"/>
</dbReference>
<keyword evidence="1" id="KW-0175">Coiled coil</keyword>
<dbReference type="Gene3D" id="6.10.140.190">
    <property type="match status" value="1"/>
</dbReference>
<dbReference type="Pfam" id="PF10400">
    <property type="entry name" value="Vir_act_alpha_C"/>
    <property type="match status" value="1"/>
</dbReference>
<dbReference type="Pfam" id="PF03551">
    <property type="entry name" value="PadR"/>
    <property type="match status" value="1"/>
</dbReference>
<dbReference type="EMBL" id="LIPY01000108">
    <property type="protein sequence ID" value="KWX76086.1"/>
    <property type="molecule type" value="Genomic_DNA"/>
</dbReference>
<dbReference type="OrthoDB" id="9783723at2"/>
<feature type="domain" description="Transcription regulator PadR N-terminal" evidence="2">
    <location>
        <begin position="8"/>
        <end position="83"/>
    </location>
</feature>
<reference evidence="4 6" key="1">
    <citation type="submission" date="2015-08" db="EMBL/GenBank/DDBJ databases">
        <title>Genome of Paenibacillus jilunlii.</title>
        <authorList>
            <person name="Sant'Anna F.H."/>
            <person name="Ambrosini A."/>
            <person name="Souza R."/>
            <person name="Bach E."/>
            <person name="Fernandes G."/>
            <person name="Balsanelli E."/>
            <person name="Baura V.A."/>
            <person name="Pedrosa F.O."/>
            <person name="Souza E.M."/>
            <person name="Passaglia L."/>
        </authorList>
    </citation>
    <scope>NUCLEOTIDE SEQUENCE [LARGE SCALE GENOMIC DNA]</scope>
    <source>
        <strain evidence="4 6">DSM 23019</strain>
    </source>
</reference>
<dbReference type="Proteomes" id="UP000182783">
    <property type="component" value="Unassembled WGS sequence"/>
</dbReference>
<feature type="domain" description="Transcription regulator PadR C-terminal" evidence="3">
    <location>
        <begin position="94"/>
        <end position="179"/>
    </location>
</feature>
<reference evidence="5 7" key="2">
    <citation type="submission" date="2016-10" db="EMBL/GenBank/DDBJ databases">
        <authorList>
            <person name="de Groot N.N."/>
        </authorList>
    </citation>
    <scope>NUCLEOTIDE SEQUENCE [LARGE SCALE GENOMIC DNA]</scope>
    <source>
        <strain evidence="5 7">CGMCC 1.10239</strain>
    </source>
</reference>
<proteinExistence type="predicted"/>
<evidence type="ECO:0000313" key="7">
    <source>
        <dbReference type="Proteomes" id="UP000182783"/>
    </source>
</evidence>
<dbReference type="InterPro" id="IPR036390">
    <property type="entry name" value="WH_DNA-bd_sf"/>
</dbReference>
<evidence type="ECO:0000259" key="3">
    <source>
        <dbReference type="Pfam" id="PF10400"/>
    </source>
</evidence>
<evidence type="ECO:0000313" key="5">
    <source>
        <dbReference type="EMBL" id="SDM77290.1"/>
    </source>
</evidence>
<dbReference type="Gene3D" id="1.10.10.10">
    <property type="entry name" value="Winged helix-like DNA-binding domain superfamily/Winged helix DNA-binding domain"/>
    <property type="match status" value="1"/>
</dbReference>
<evidence type="ECO:0000313" key="4">
    <source>
        <dbReference type="EMBL" id="KWX76086.1"/>
    </source>
</evidence>
<evidence type="ECO:0000313" key="6">
    <source>
        <dbReference type="Proteomes" id="UP000070252"/>
    </source>
</evidence>
<name>A0A1G9VYH4_9BACL</name>
<dbReference type="InterPro" id="IPR005149">
    <property type="entry name" value="Tscrpt_reg_PadR_N"/>
</dbReference>
<evidence type="ECO:0000259" key="2">
    <source>
        <dbReference type="Pfam" id="PF03551"/>
    </source>
</evidence>
<dbReference type="RefSeq" id="WP_062522869.1">
    <property type="nucleotide sequence ID" value="NZ_FNGM01000018.1"/>
</dbReference>
<protein>
    <submittedName>
        <fullName evidence="5">Transcriptional regulator, PadR family</fullName>
    </submittedName>
</protein>
<dbReference type="AlphaFoldDB" id="A0A1G9VYH4"/>
<keyword evidence="6" id="KW-1185">Reference proteome</keyword>
<dbReference type="InterPro" id="IPR036388">
    <property type="entry name" value="WH-like_DNA-bd_sf"/>
</dbReference>
<sequence length="187" mass="22037">MSLIRYALLSLLAREPLSGYDIKQQMNDRFAPFWKAGSNQVYPELSKMESEELVTLISVEQHSYRPARKVYEITETGKTTLAEWTIEPKEVEKVRDDFLIKAYNSWMIPPAEMIERLKDIKVQHEERLAIYERKMVELSEQFKLFDTSDPNFSSISVIQFGAQYERLYLAWCEDLIEKLSLSLQQQK</sequence>
<organism evidence="5 7">
    <name type="scientific">Paenibacillus jilunlii</name>
    <dbReference type="NCBI Taxonomy" id="682956"/>
    <lineage>
        <taxon>Bacteria</taxon>
        <taxon>Bacillati</taxon>
        <taxon>Bacillota</taxon>
        <taxon>Bacilli</taxon>
        <taxon>Bacillales</taxon>
        <taxon>Paenibacillaceae</taxon>
        <taxon>Paenibacillus</taxon>
    </lineage>
</organism>